<dbReference type="Pfam" id="PF05973">
    <property type="entry name" value="Gp49"/>
    <property type="match status" value="1"/>
</dbReference>
<evidence type="ECO:0000313" key="2">
    <source>
        <dbReference type="EMBL" id="TGN09648.1"/>
    </source>
</evidence>
<comment type="caution">
    <text evidence="2">The sequence shown here is derived from an EMBL/GenBank/DDBJ whole genome shotgun (WGS) entry which is preliminary data.</text>
</comment>
<dbReference type="EMBL" id="RQHV01000050">
    <property type="protein sequence ID" value="TGN09648.1"/>
    <property type="molecule type" value="Genomic_DNA"/>
</dbReference>
<evidence type="ECO:0000256" key="1">
    <source>
        <dbReference type="SAM" id="MobiDB-lite"/>
    </source>
</evidence>
<dbReference type="OrthoDB" id="9789104at2"/>
<protein>
    <submittedName>
        <fullName evidence="2">Type II toxin-antitoxin system RelE/ParE family toxin</fullName>
    </submittedName>
</protein>
<gene>
    <name evidence="2" type="ORF">EHS11_11175</name>
</gene>
<accession>A0A4R9LME7</accession>
<organism evidence="2 3">
    <name type="scientific">Leptospira ilyithenensis</name>
    <dbReference type="NCBI Taxonomy" id="2484901"/>
    <lineage>
        <taxon>Bacteria</taxon>
        <taxon>Pseudomonadati</taxon>
        <taxon>Spirochaetota</taxon>
        <taxon>Spirochaetia</taxon>
        <taxon>Leptospirales</taxon>
        <taxon>Leptospiraceae</taxon>
        <taxon>Leptospira</taxon>
    </lineage>
</organism>
<feature type="region of interest" description="Disordered" evidence="1">
    <location>
        <begin position="103"/>
        <end position="125"/>
    </location>
</feature>
<evidence type="ECO:0000313" key="3">
    <source>
        <dbReference type="Proteomes" id="UP000298264"/>
    </source>
</evidence>
<feature type="compositionally biased region" description="Basic and acidic residues" evidence="1">
    <location>
        <begin position="103"/>
        <end position="117"/>
    </location>
</feature>
<name>A0A4R9LME7_9LEPT</name>
<dbReference type="Proteomes" id="UP000298264">
    <property type="component" value="Unassembled WGS sequence"/>
</dbReference>
<dbReference type="AlphaFoldDB" id="A0A4R9LME7"/>
<dbReference type="RefSeq" id="WP_135764498.1">
    <property type="nucleotide sequence ID" value="NZ_RQHV01000050.1"/>
</dbReference>
<proteinExistence type="predicted"/>
<sequence>MKEFTAYKGEKFTIEWYFDESENSDVLDYFEKLPESFQIKTLALFKRFAEIGEIKDSTKFNFEGDALFAFKPIPHRFLCFFVKGKKIIVTNAFHKKTDKLPKNEKERALKRREDYEKRTKKGIYY</sequence>
<dbReference type="InterPro" id="IPR009241">
    <property type="entry name" value="HigB-like"/>
</dbReference>
<reference evidence="2" key="1">
    <citation type="journal article" date="2019" name="PLoS Negl. Trop. Dis.">
        <title>Revisiting the worldwide diversity of Leptospira species in the environment.</title>
        <authorList>
            <person name="Vincent A.T."/>
            <person name="Schiettekatte O."/>
            <person name="Bourhy P."/>
            <person name="Veyrier F.J."/>
            <person name="Picardeau M."/>
        </authorList>
    </citation>
    <scope>NUCLEOTIDE SEQUENCE [LARGE SCALE GENOMIC DNA]</scope>
    <source>
        <strain evidence="2">201400974</strain>
    </source>
</reference>
<keyword evidence="3" id="KW-1185">Reference proteome</keyword>